<accession>A0A645H225</accession>
<organism evidence="1">
    <name type="scientific">bioreactor metagenome</name>
    <dbReference type="NCBI Taxonomy" id="1076179"/>
    <lineage>
        <taxon>unclassified sequences</taxon>
        <taxon>metagenomes</taxon>
        <taxon>ecological metagenomes</taxon>
    </lineage>
</organism>
<name>A0A645H225_9ZZZZ</name>
<protein>
    <submittedName>
        <fullName evidence="1">Uncharacterized protein</fullName>
    </submittedName>
</protein>
<evidence type="ECO:0000313" key="1">
    <source>
        <dbReference type="EMBL" id="MPN33058.1"/>
    </source>
</evidence>
<dbReference type="EMBL" id="VSSQ01085372">
    <property type="protein sequence ID" value="MPN33058.1"/>
    <property type="molecule type" value="Genomic_DNA"/>
</dbReference>
<comment type="caution">
    <text evidence="1">The sequence shown here is derived from an EMBL/GenBank/DDBJ whole genome shotgun (WGS) entry which is preliminary data.</text>
</comment>
<reference evidence="1" key="1">
    <citation type="submission" date="2019-08" db="EMBL/GenBank/DDBJ databases">
        <authorList>
            <person name="Kucharzyk K."/>
            <person name="Murdoch R.W."/>
            <person name="Higgins S."/>
            <person name="Loffler F."/>
        </authorList>
    </citation>
    <scope>NUCLEOTIDE SEQUENCE</scope>
</reference>
<proteinExistence type="predicted"/>
<sequence>MVRLDSASSTSRIAVSMVFSYWTTAMFCRTACRFRLAWRWPPSKIGSEIVGANCQARLPLLNRPSSSALAVPQLPVRAMRGKNAARAADTLALAACRPYSAAMMSGRCVSRSDGRPSGMGFRITAVELLCGKRSASIPVSCCSALACSARCCAS</sequence>
<dbReference type="AlphaFoldDB" id="A0A645H225"/>
<gene>
    <name evidence="1" type="ORF">SDC9_180541</name>
</gene>